<dbReference type="InterPro" id="IPR012337">
    <property type="entry name" value="RNaseH-like_sf"/>
</dbReference>
<dbReference type="InterPro" id="IPR036397">
    <property type="entry name" value="RNaseH_sf"/>
</dbReference>
<dbReference type="PANTHER" id="PTHR35046:SF9">
    <property type="entry name" value="RNA-DIRECTED DNA POLYMERASE"/>
    <property type="match status" value="1"/>
</dbReference>
<dbReference type="GO" id="GO:0016887">
    <property type="term" value="F:ATP hydrolysis activity"/>
    <property type="evidence" value="ECO:0007669"/>
    <property type="project" value="InterPro"/>
</dbReference>
<keyword evidence="3" id="KW-0695">RNA-directed DNA polymerase</keyword>
<dbReference type="Pfam" id="PF00004">
    <property type="entry name" value="AAA"/>
    <property type="match status" value="1"/>
</dbReference>
<keyword evidence="3" id="KW-0548">Nucleotidyltransferase</keyword>
<feature type="non-terminal residue" evidence="3">
    <location>
        <position position="863"/>
    </location>
</feature>
<evidence type="ECO:0000259" key="2">
    <source>
        <dbReference type="Pfam" id="PF17921"/>
    </source>
</evidence>
<protein>
    <submittedName>
        <fullName evidence="3">Reverse transcriptase domain-containing protein</fullName>
    </submittedName>
</protein>
<dbReference type="Gene3D" id="3.40.50.300">
    <property type="entry name" value="P-loop containing nucleotide triphosphate hydrolases"/>
    <property type="match status" value="1"/>
</dbReference>
<dbReference type="SUPFAM" id="SSF52540">
    <property type="entry name" value="P-loop containing nucleoside triphosphate hydrolases"/>
    <property type="match status" value="1"/>
</dbReference>
<dbReference type="InterPro" id="IPR027417">
    <property type="entry name" value="P-loop_NTPase"/>
</dbReference>
<feature type="domain" description="ATPase AAA-type core" evidence="1">
    <location>
        <begin position="705"/>
        <end position="783"/>
    </location>
</feature>
<dbReference type="SUPFAM" id="SSF53098">
    <property type="entry name" value="Ribonuclease H-like"/>
    <property type="match status" value="1"/>
</dbReference>
<dbReference type="EMBL" id="BKCJ010006111">
    <property type="protein sequence ID" value="GEU70434.1"/>
    <property type="molecule type" value="Genomic_DNA"/>
</dbReference>
<accession>A0A6L2MD60</accession>
<dbReference type="PANTHER" id="PTHR35046">
    <property type="entry name" value="ZINC KNUCKLE (CCHC-TYPE) FAMILY PROTEIN"/>
    <property type="match status" value="1"/>
</dbReference>
<reference evidence="3" key="1">
    <citation type="journal article" date="2019" name="Sci. Rep.">
        <title>Draft genome of Tanacetum cinerariifolium, the natural source of mosquito coil.</title>
        <authorList>
            <person name="Yamashiro T."/>
            <person name="Shiraishi A."/>
            <person name="Satake H."/>
            <person name="Nakayama K."/>
        </authorList>
    </citation>
    <scope>NUCLEOTIDE SEQUENCE</scope>
</reference>
<dbReference type="Gene3D" id="1.10.340.70">
    <property type="match status" value="1"/>
</dbReference>
<dbReference type="GO" id="GO:0003676">
    <property type="term" value="F:nucleic acid binding"/>
    <property type="evidence" value="ECO:0007669"/>
    <property type="project" value="InterPro"/>
</dbReference>
<evidence type="ECO:0000313" key="3">
    <source>
        <dbReference type="EMBL" id="GEU70434.1"/>
    </source>
</evidence>
<dbReference type="InterPro" id="IPR041588">
    <property type="entry name" value="Integrase_H2C2"/>
</dbReference>
<dbReference type="Gene3D" id="3.30.420.10">
    <property type="entry name" value="Ribonuclease H-like superfamily/Ribonuclease H"/>
    <property type="match status" value="1"/>
</dbReference>
<comment type="caution">
    <text evidence="3">The sequence shown here is derived from an EMBL/GenBank/DDBJ whole genome shotgun (WGS) entry which is preliminary data.</text>
</comment>
<dbReference type="GO" id="GO:0003964">
    <property type="term" value="F:RNA-directed DNA polymerase activity"/>
    <property type="evidence" value="ECO:0007669"/>
    <property type="project" value="UniProtKB-KW"/>
</dbReference>
<dbReference type="AlphaFoldDB" id="A0A6L2MD60"/>
<dbReference type="GO" id="GO:0005524">
    <property type="term" value="F:ATP binding"/>
    <property type="evidence" value="ECO:0007669"/>
    <property type="project" value="InterPro"/>
</dbReference>
<dbReference type="Pfam" id="PF17921">
    <property type="entry name" value="Integrase_H2C2"/>
    <property type="match status" value="1"/>
</dbReference>
<feature type="domain" description="Integrase zinc-binding" evidence="2">
    <location>
        <begin position="395"/>
        <end position="423"/>
    </location>
</feature>
<dbReference type="InterPro" id="IPR003959">
    <property type="entry name" value="ATPase_AAA_core"/>
</dbReference>
<keyword evidence="3" id="KW-0808">Transferase</keyword>
<proteinExistence type="predicted"/>
<evidence type="ECO:0000259" key="1">
    <source>
        <dbReference type="Pfam" id="PF00004"/>
    </source>
</evidence>
<organism evidence="3">
    <name type="scientific">Tanacetum cinerariifolium</name>
    <name type="common">Dalmatian daisy</name>
    <name type="synonym">Chrysanthemum cinerariifolium</name>
    <dbReference type="NCBI Taxonomy" id="118510"/>
    <lineage>
        <taxon>Eukaryota</taxon>
        <taxon>Viridiplantae</taxon>
        <taxon>Streptophyta</taxon>
        <taxon>Embryophyta</taxon>
        <taxon>Tracheophyta</taxon>
        <taxon>Spermatophyta</taxon>
        <taxon>Magnoliopsida</taxon>
        <taxon>eudicotyledons</taxon>
        <taxon>Gunneridae</taxon>
        <taxon>Pentapetalae</taxon>
        <taxon>asterids</taxon>
        <taxon>campanulids</taxon>
        <taxon>Asterales</taxon>
        <taxon>Asteraceae</taxon>
        <taxon>Asteroideae</taxon>
        <taxon>Anthemideae</taxon>
        <taxon>Anthemidinae</taxon>
        <taxon>Tanacetum</taxon>
    </lineage>
</organism>
<gene>
    <name evidence="3" type="ORF">Tci_042412</name>
</gene>
<sequence length="863" mass="98835">MSSPNHLTFNIEDTFSEYILVVSDYSPASLGKTYSSASNNSTNVIPPTSSNFSLFHNDPYVNVMNAYATFTPSPIPIPPPAIKSPSDSPEFFLPKELLSPKKQKQDQYFQDYEMGENSHESTLEQHEKQIKEILNHLDELPLDPLETQTTTMAEADNSIRNTRPREIPVAKRGNYKEFISYQPFNFNGTEGFVGLIRWFERTESVFSRSNCGEENKVAFATGTLTDDALDVPYITQDLAKSGVESATRGCQVFIAQVMEKKSDEKRLENIPVVREFLDVFPEELPGLRPVRQVEFQIDLIPGAAPVARAPYRLAPLEMQHLLHVLNQKELNIRQRRWLELLTDYDCEIRYHPGKKHLRKRTCKLKIFVEWKMPLKSVLMELVVLRIEVGYHSLDLKKLYWWPNMKAIIAEYVGKCLTCSRVKTECQKPSSLLIQPKIPIWKCKRITMDFVTKLPRTLNRHDTIWVIIDRLTKSAHFIPTRETESMNTLTWLYIKEIISRHGVPISIILDRDRHFTSRFWQSLQIALANKLVKGWTKASFTHTSRVKDSSEVINKNCSLVSIDKVSEKDAKSKEIKPNESRKVCDNESLVLSDEFVLKNKESGKLELLGICSCRIKMNETDGKKFDENGFNDTQVSGKCSDGMMDGEEDQRGHELYEAFVIDKVGEAAVGNKEDGEFVQVSEEIDLSDHCYVDIVKSFEVDHKNNQKSKAPCVVFIDEFYSVGRQRGACLGCGNEVTEQTLYELFPEINGLSGNTDVYVLNTTNRPDDVTGSSLLRPRSFSRYLSVELTMWNWRKRKKQSGTGDKRVVYDKILCLILEAKDIFKGDGMLYAKWERVTGCARDQFKQMPNTPRSHTMLVTSLNHL</sequence>
<name>A0A6L2MD60_TANCI</name>